<evidence type="ECO:0000313" key="5">
    <source>
        <dbReference type="Proteomes" id="UP000001396"/>
    </source>
</evidence>
<dbReference type="AlphaFoldDB" id="D3AXS8"/>
<dbReference type="InParanoid" id="D3AXS8"/>
<dbReference type="GO" id="GO:0016491">
    <property type="term" value="F:oxidoreductase activity"/>
    <property type="evidence" value="ECO:0007669"/>
    <property type="project" value="UniProtKB-KW"/>
</dbReference>
<protein>
    <submittedName>
        <fullName evidence="4">Uncharacterized protein</fullName>
    </submittedName>
</protein>
<dbReference type="GO" id="GO:0044550">
    <property type="term" value="P:secondary metabolite biosynthetic process"/>
    <property type="evidence" value="ECO:0007669"/>
    <property type="project" value="TreeGrafter"/>
</dbReference>
<dbReference type="SUPFAM" id="SSF51905">
    <property type="entry name" value="FAD/NAD(P)-binding domain"/>
    <property type="match status" value="1"/>
</dbReference>
<dbReference type="InterPro" id="IPR051104">
    <property type="entry name" value="FAD_monoxygenase"/>
</dbReference>
<keyword evidence="1" id="KW-0285">Flavoprotein</keyword>
<keyword evidence="2" id="KW-0274">FAD</keyword>
<accession>D3AXS8</accession>
<dbReference type="PANTHER" id="PTHR46720:SF3">
    <property type="entry name" value="FAD-BINDING DOMAIN-CONTAINING PROTEIN-RELATED"/>
    <property type="match status" value="1"/>
</dbReference>
<evidence type="ECO:0000256" key="3">
    <source>
        <dbReference type="ARBA" id="ARBA00023002"/>
    </source>
</evidence>
<keyword evidence="5" id="KW-1185">Reference proteome</keyword>
<dbReference type="PANTHER" id="PTHR46720">
    <property type="entry name" value="HYDROXYLASE, PUTATIVE (AFU_ORTHOLOGUE AFUA_3G01460)-RELATED"/>
    <property type="match status" value="1"/>
</dbReference>
<gene>
    <name evidence="4" type="ORF">PPL_00985</name>
</gene>
<dbReference type="Proteomes" id="UP000001396">
    <property type="component" value="Unassembled WGS sequence"/>
</dbReference>
<dbReference type="OMA" id="THECSKP"/>
<proteinExistence type="predicted"/>
<evidence type="ECO:0000313" key="4">
    <source>
        <dbReference type="EMBL" id="EFA85755.1"/>
    </source>
</evidence>
<dbReference type="InterPro" id="IPR036188">
    <property type="entry name" value="FAD/NAD-bd_sf"/>
</dbReference>
<sequence length="449" mass="50151">MMLSSKISSLNKTTVTSVTNVLYRSLSTSSESAANLTNSFNNRDKKILIHGSDVAGVSLALFLKKKGISSELVDTGSRLDRGILISANASKALKQNGVFESIYRKGKDVTSSIVTSKDGEIYGSCNFEKYDPILPFALTEATFVETLLQECLSTPQSGEGSVKLRKGDQRLTLSLPKQQQQQQGQQQKIYVGYSETSKAAYDLVVGSEGYGQTSDLLSTSPVRNYLLKDASVPQTTQYAEQLYHFKTVINKPSLFPAIVHQQFATEKRLLTFPLPNDRLAISGSFKRPLNQIGEPENARNKIFNTFTDFEDIGAHTVISFLESAPENLKLEKSDQHRLQSYISSTGNIVAISDAADKLASGSFESNFIGIEDAYRLSEMLSQSPESISQILESFNRDRQQRMKLILAAIDQQEKVVYKGGWQVRTLGKYYLKFYYSQRQQAKRLRELRK</sequence>
<organism evidence="4 5">
    <name type="scientific">Heterostelium pallidum (strain ATCC 26659 / Pp 5 / PN500)</name>
    <name type="common">Cellular slime mold</name>
    <name type="synonym">Polysphondylium pallidum</name>
    <dbReference type="NCBI Taxonomy" id="670386"/>
    <lineage>
        <taxon>Eukaryota</taxon>
        <taxon>Amoebozoa</taxon>
        <taxon>Evosea</taxon>
        <taxon>Eumycetozoa</taxon>
        <taxon>Dictyostelia</taxon>
        <taxon>Acytosteliales</taxon>
        <taxon>Acytosteliaceae</taxon>
        <taxon>Heterostelium</taxon>
    </lineage>
</organism>
<evidence type="ECO:0000256" key="1">
    <source>
        <dbReference type="ARBA" id="ARBA00022630"/>
    </source>
</evidence>
<comment type="caution">
    <text evidence="4">The sequence shown here is derived from an EMBL/GenBank/DDBJ whole genome shotgun (WGS) entry which is preliminary data.</text>
</comment>
<name>D3AXS8_HETP5</name>
<dbReference type="FunCoup" id="D3AXS8">
    <property type="interactions" value="169"/>
</dbReference>
<dbReference type="EMBL" id="ADBJ01000004">
    <property type="protein sequence ID" value="EFA85755.1"/>
    <property type="molecule type" value="Genomic_DNA"/>
</dbReference>
<keyword evidence="3" id="KW-0560">Oxidoreductase</keyword>
<reference evidence="4 5" key="1">
    <citation type="journal article" date="2011" name="Genome Res.">
        <title>Phylogeny-wide analysis of social amoeba genomes highlights ancient origins for complex intercellular communication.</title>
        <authorList>
            <person name="Heidel A.J."/>
            <person name="Lawal H.M."/>
            <person name="Felder M."/>
            <person name="Schilde C."/>
            <person name="Helps N.R."/>
            <person name="Tunggal B."/>
            <person name="Rivero F."/>
            <person name="John U."/>
            <person name="Schleicher M."/>
            <person name="Eichinger L."/>
            <person name="Platzer M."/>
            <person name="Noegel A.A."/>
            <person name="Schaap P."/>
            <person name="Gloeckner G."/>
        </authorList>
    </citation>
    <scope>NUCLEOTIDE SEQUENCE [LARGE SCALE GENOMIC DNA]</scope>
    <source>
        <strain evidence="5">ATCC 26659 / Pp 5 / PN500</strain>
    </source>
</reference>
<evidence type="ECO:0000256" key="2">
    <source>
        <dbReference type="ARBA" id="ARBA00022827"/>
    </source>
</evidence>
<dbReference type="GeneID" id="31356515"/>
<dbReference type="Gene3D" id="3.50.50.60">
    <property type="entry name" value="FAD/NAD(P)-binding domain"/>
    <property type="match status" value="1"/>
</dbReference>
<dbReference type="RefSeq" id="XP_020437861.1">
    <property type="nucleotide sequence ID" value="XM_020572003.1"/>
</dbReference>